<evidence type="ECO:0000313" key="2">
    <source>
        <dbReference type="Proteomes" id="UP000320055"/>
    </source>
</evidence>
<name>A0A563VXW8_9CYAN</name>
<proteinExistence type="predicted"/>
<organism evidence="1 2">
    <name type="scientific">Hyella patelloides LEGE 07179</name>
    <dbReference type="NCBI Taxonomy" id="945734"/>
    <lineage>
        <taxon>Bacteria</taxon>
        <taxon>Bacillati</taxon>
        <taxon>Cyanobacteriota</taxon>
        <taxon>Cyanophyceae</taxon>
        <taxon>Pleurocapsales</taxon>
        <taxon>Hyellaceae</taxon>
        <taxon>Hyella</taxon>
    </lineage>
</organism>
<reference evidence="1 2" key="1">
    <citation type="submission" date="2019-01" db="EMBL/GenBank/DDBJ databases">
        <authorList>
            <person name="Brito A."/>
        </authorList>
    </citation>
    <scope>NUCLEOTIDE SEQUENCE [LARGE SCALE GENOMIC DNA]</scope>
    <source>
        <strain evidence="1">1</strain>
    </source>
</reference>
<accession>A0A563VXW8</accession>
<dbReference type="EMBL" id="CAACVJ010000369">
    <property type="protein sequence ID" value="VEP16298.1"/>
    <property type="molecule type" value="Genomic_DNA"/>
</dbReference>
<dbReference type="Proteomes" id="UP000320055">
    <property type="component" value="Unassembled WGS sequence"/>
</dbReference>
<evidence type="ECO:0000313" key="1">
    <source>
        <dbReference type="EMBL" id="VEP16298.1"/>
    </source>
</evidence>
<dbReference type="AlphaFoldDB" id="A0A563VXW8"/>
<gene>
    <name evidence="1" type="ORF">H1P_4300002</name>
</gene>
<sequence>MFSLWSYLYVVDSLWDVLGCDSWCDGFSLFAPDLILVVKKEWNNNRGDSL</sequence>
<protein>
    <submittedName>
        <fullName evidence="1">Uncharacterized protein</fullName>
    </submittedName>
</protein>
<keyword evidence="2" id="KW-1185">Reference proteome</keyword>